<dbReference type="InterPro" id="IPR032675">
    <property type="entry name" value="LRR_dom_sf"/>
</dbReference>
<dbReference type="OrthoDB" id="2306174at2759"/>
<evidence type="ECO:0000313" key="3">
    <source>
        <dbReference type="Proteomes" id="UP000439903"/>
    </source>
</evidence>
<evidence type="ECO:0000313" key="2">
    <source>
        <dbReference type="EMBL" id="KAF0374334.1"/>
    </source>
</evidence>
<reference evidence="2 3" key="1">
    <citation type="journal article" date="2019" name="Environ. Microbiol.">
        <title>At the nexus of three kingdoms: the genome of the mycorrhizal fungus Gigaspora margarita provides insights into plant, endobacterial and fungal interactions.</title>
        <authorList>
            <person name="Venice F."/>
            <person name="Ghignone S."/>
            <person name="Salvioli di Fossalunga A."/>
            <person name="Amselem J."/>
            <person name="Novero M."/>
            <person name="Xianan X."/>
            <person name="Sedzielewska Toro K."/>
            <person name="Morin E."/>
            <person name="Lipzen A."/>
            <person name="Grigoriev I.V."/>
            <person name="Henrissat B."/>
            <person name="Martin F.M."/>
            <person name="Bonfante P."/>
        </authorList>
    </citation>
    <scope>NUCLEOTIDE SEQUENCE [LARGE SCALE GENOMIC DNA]</scope>
    <source>
        <strain evidence="2 3">BEG34</strain>
    </source>
</reference>
<protein>
    <recommendedName>
        <fullName evidence="1">F-box domain-containing protein</fullName>
    </recommendedName>
</protein>
<dbReference type="InterPro" id="IPR001810">
    <property type="entry name" value="F-box_dom"/>
</dbReference>
<dbReference type="SUPFAM" id="SSF52047">
    <property type="entry name" value="RNI-like"/>
    <property type="match status" value="1"/>
</dbReference>
<dbReference type="EMBL" id="WTPW01002616">
    <property type="protein sequence ID" value="KAF0374334.1"/>
    <property type="molecule type" value="Genomic_DNA"/>
</dbReference>
<accession>A0A8H3WXP7</accession>
<dbReference type="Pfam" id="PF12937">
    <property type="entry name" value="F-box-like"/>
    <property type="match status" value="1"/>
</dbReference>
<dbReference type="CDD" id="cd09917">
    <property type="entry name" value="F-box_SF"/>
    <property type="match status" value="1"/>
</dbReference>
<gene>
    <name evidence="2" type="ORF">F8M41_012883</name>
</gene>
<name>A0A8H3WXP7_GIGMA</name>
<proteinExistence type="predicted"/>
<dbReference type="Proteomes" id="UP000439903">
    <property type="component" value="Unassembled WGS sequence"/>
</dbReference>
<comment type="caution">
    <text evidence="2">The sequence shown here is derived from an EMBL/GenBank/DDBJ whole genome shotgun (WGS) entry which is preliminary data.</text>
</comment>
<dbReference type="AlphaFoldDB" id="A0A8H3WXP7"/>
<organism evidence="2 3">
    <name type="scientific">Gigaspora margarita</name>
    <dbReference type="NCBI Taxonomy" id="4874"/>
    <lineage>
        <taxon>Eukaryota</taxon>
        <taxon>Fungi</taxon>
        <taxon>Fungi incertae sedis</taxon>
        <taxon>Mucoromycota</taxon>
        <taxon>Glomeromycotina</taxon>
        <taxon>Glomeromycetes</taxon>
        <taxon>Diversisporales</taxon>
        <taxon>Gigasporaceae</taxon>
        <taxon>Gigaspora</taxon>
    </lineage>
</organism>
<keyword evidence="3" id="KW-1185">Reference proteome</keyword>
<evidence type="ECO:0000259" key="1">
    <source>
        <dbReference type="Pfam" id="PF12937"/>
    </source>
</evidence>
<sequence>MSQASTISTITSFSENMFLVEVTDMSSSPLSIPECLSRIFEFLWNDKNSLHNCLLVCRSWCRVAIPLLWREPFILLKEKPNEYLLRTYISCFEDQIQWSFVQNWMLFPTTITSPSHSTLFDYPSFLRQLDLRSMFSLINAWFVKTASNEVQRRFRESEICIILIANKLLELLLSRCPALDTLILWSGTPDYITLTQAMPGNNTCISRLSTLQIEGNYHDLDLCTLSQQCFHLKKLLVDVEVTYYGMNMLINLIQVQHNLEHFRLGFRPENNGFTNHVTPRLLTSLASQTKTLHTVEFNRCNFLECDDLKELAKCENIRHLILWKCVGIGPDKMRTLQNTNFSKLKRLEIYVHPGISADMVIKIIRESNNQLQSLRLAGITPQSDLLKVLAVMTIHCQHLTDCRLVLKDGDNNAFNALLSFLNVSNKLEILYITFTDRAYPICKYEEMAKHLPTGLHELVFRDFLFTPQSLEAFLENMNTSFQSLSFSKRYFSPAHIDAIIRYVKKNSNLFRLMKHSRYMSIKSRSAP</sequence>
<feature type="domain" description="F-box" evidence="1">
    <location>
        <begin position="33"/>
        <end position="74"/>
    </location>
</feature>
<dbReference type="Gene3D" id="3.80.10.10">
    <property type="entry name" value="Ribonuclease Inhibitor"/>
    <property type="match status" value="1"/>
</dbReference>